<feature type="binding site" evidence="13">
    <location>
        <begin position="192"/>
        <end position="196"/>
    </location>
    <ligand>
        <name>pyridoxal 5'-phosphate</name>
        <dbReference type="ChEBI" id="CHEBI:597326"/>
    </ligand>
</feature>
<dbReference type="InterPro" id="IPR000634">
    <property type="entry name" value="Ser/Thr_deHydtase_PyrdxlP-BS"/>
</dbReference>
<comment type="similarity">
    <text evidence="4 12">Belongs to the threonine synthase family.</text>
</comment>
<evidence type="ECO:0000313" key="16">
    <source>
        <dbReference type="EMBL" id="ANJ66641.1"/>
    </source>
</evidence>
<dbReference type="InterPro" id="IPR036052">
    <property type="entry name" value="TrpB-like_PALP_sf"/>
</dbReference>
<dbReference type="InterPro" id="IPR001763">
    <property type="entry name" value="Rhodanese-like_dom"/>
</dbReference>
<comment type="pathway">
    <text evidence="2">Amino-acid biosynthesis; L-cysteine biosynthesis; L-cysteine from L-serine: step 2/2.</text>
</comment>
<evidence type="ECO:0000256" key="11">
    <source>
        <dbReference type="NCBIfam" id="TIGR00260"/>
    </source>
</evidence>
<accession>A0A191ZFI8</accession>
<evidence type="ECO:0000256" key="4">
    <source>
        <dbReference type="ARBA" id="ARBA00005517"/>
    </source>
</evidence>
<evidence type="ECO:0000256" key="9">
    <source>
        <dbReference type="ARBA" id="ARBA00047931"/>
    </source>
</evidence>
<dbReference type="PROSITE" id="PS00165">
    <property type="entry name" value="DEHYDRATASE_SER_THR"/>
    <property type="match status" value="1"/>
</dbReference>
<feature type="binding site" evidence="13">
    <location>
        <position position="92"/>
    </location>
    <ligand>
        <name>pyridoxal 5'-phosphate</name>
        <dbReference type="ChEBI" id="CHEBI:597326"/>
    </ligand>
</feature>
<dbReference type="PANTHER" id="PTHR10314">
    <property type="entry name" value="CYSTATHIONINE BETA-SYNTHASE"/>
    <property type="match status" value="1"/>
</dbReference>
<dbReference type="RefSeq" id="WP_066098864.1">
    <property type="nucleotide sequence ID" value="NZ_CP016027.1"/>
</dbReference>
<dbReference type="SUPFAM" id="SSF53686">
    <property type="entry name" value="Tryptophan synthase beta subunit-like PLP-dependent enzymes"/>
    <property type="match status" value="1"/>
</dbReference>
<keyword evidence="8 12" id="KW-0663">Pyridoxal phosphate</keyword>
<organism evidence="16 17">
    <name type="scientific">Halothiobacillus diazotrophicus</name>
    <dbReference type="NCBI Taxonomy" id="1860122"/>
    <lineage>
        <taxon>Bacteria</taxon>
        <taxon>Pseudomonadati</taxon>
        <taxon>Pseudomonadota</taxon>
        <taxon>Gammaproteobacteria</taxon>
        <taxon>Chromatiales</taxon>
        <taxon>Halothiobacillaceae</taxon>
        <taxon>Halothiobacillus</taxon>
    </lineage>
</organism>
<dbReference type="NCBIfam" id="TIGR00260">
    <property type="entry name" value="thrC"/>
    <property type="match status" value="1"/>
</dbReference>
<dbReference type="PIRSF" id="PIRSF038945">
    <property type="entry name" value="Thr_synthase"/>
    <property type="match status" value="1"/>
</dbReference>
<feature type="modified residue" description="N6-(pyridoxal phosphate)lysine" evidence="14">
    <location>
        <position position="66"/>
    </location>
</feature>
<comment type="pathway">
    <text evidence="3 12">Amino-acid biosynthesis; L-threonine biosynthesis; L-threonine from L-aspartate: step 5/5.</text>
</comment>
<comment type="cofactor">
    <cofactor evidence="1 12 13">
        <name>pyridoxal 5'-phosphate</name>
        <dbReference type="ChEBI" id="CHEBI:597326"/>
    </cofactor>
</comment>
<name>A0A191ZFI8_9GAMM</name>
<evidence type="ECO:0000256" key="3">
    <source>
        <dbReference type="ARBA" id="ARBA00004979"/>
    </source>
</evidence>
<dbReference type="EMBL" id="CP016027">
    <property type="protein sequence ID" value="ANJ66641.1"/>
    <property type="molecule type" value="Genomic_DNA"/>
</dbReference>
<comment type="catalytic activity">
    <reaction evidence="10 12">
        <text>O-phospho-L-homoserine + H2O = L-threonine + phosphate</text>
        <dbReference type="Rhea" id="RHEA:10840"/>
        <dbReference type="ChEBI" id="CHEBI:15377"/>
        <dbReference type="ChEBI" id="CHEBI:43474"/>
        <dbReference type="ChEBI" id="CHEBI:57590"/>
        <dbReference type="ChEBI" id="CHEBI:57926"/>
        <dbReference type="EC" id="4.2.3.1"/>
    </reaction>
</comment>
<evidence type="ECO:0000256" key="1">
    <source>
        <dbReference type="ARBA" id="ARBA00001933"/>
    </source>
</evidence>
<dbReference type="OrthoDB" id="9778118at2"/>
<dbReference type="PROSITE" id="PS50206">
    <property type="entry name" value="RHODANESE_3"/>
    <property type="match status" value="1"/>
</dbReference>
<dbReference type="Pfam" id="PF00291">
    <property type="entry name" value="PALP"/>
    <property type="match status" value="1"/>
</dbReference>
<dbReference type="InterPro" id="IPR026260">
    <property type="entry name" value="Thr_Synthase_bac/arc"/>
</dbReference>
<comment type="function">
    <text evidence="12">Catalyzes the gamma-elimination of phosphate from L-phosphohomoserine and the beta-addition of water to produce L-threonine.</text>
</comment>
<evidence type="ECO:0000259" key="15">
    <source>
        <dbReference type="PROSITE" id="PS50206"/>
    </source>
</evidence>
<keyword evidence="12" id="KW-0456">Lyase</keyword>
<dbReference type="KEGG" id="haz:A9404_03945"/>
<dbReference type="FunFam" id="3.40.50.1100:FF:000013">
    <property type="entry name" value="Threonine synthase"/>
    <property type="match status" value="1"/>
</dbReference>
<dbReference type="InterPro" id="IPR001926">
    <property type="entry name" value="TrpB-like_PALP"/>
</dbReference>
<evidence type="ECO:0000256" key="6">
    <source>
        <dbReference type="ARBA" id="ARBA00022605"/>
    </source>
</evidence>
<evidence type="ECO:0000256" key="13">
    <source>
        <dbReference type="PIRSR" id="PIRSR038945-1"/>
    </source>
</evidence>
<dbReference type="UniPathway" id="UPA00050">
    <property type="reaction ID" value="UER00065"/>
</dbReference>
<evidence type="ECO:0000256" key="7">
    <source>
        <dbReference type="ARBA" id="ARBA00022697"/>
    </source>
</evidence>
<evidence type="ECO:0000256" key="8">
    <source>
        <dbReference type="ARBA" id="ARBA00022898"/>
    </source>
</evidence>
<keyword evidence="6 12" id="KW-0028">Amino-acid biosynthesis</keyword>
<evidence type="ECO:0000256" key="5">
    <source>
        <dbReference type="ARBA" id="ARBA00018679"/>
    </source>
</evidence>
<dbReference type="GO" id="GO:0004795">
    <property type="term" value="F:threonine synthase activity"/>
    <property type="evidence" value="ECO:0007669"/>
    <property type="project" value="UniProtKB-UniRule"/>
</dbReference>
<dbReference type="GO" id="GO:0004124">
    <property type="term" value="F:cysteine synthase activity"/>
    <property type="evidence" value="ECO:0007669"/>
    <property type="project" value="UniProtKB-EC"/>
</dbReference>
<evidence type="ECO:0000256" key="12">
    <source>
        <dbReference type="PIRNR" id="PIRNR038945"/>
    </source>
</evidence>
<keyword evidence="7 12" id="KW-0791">Threonine biosynthesis</keyword>
<proteinExistence type="inferred from homology"/>
<dbReference type="AlphaFoldDB" id="A0A191ZFI8"/>
<comment type="catalytic activity">
    <reaction evidence="9">
        <text>O-acetyl-L-serine + hydrogen sulfide = L-cysteine + acetate</text>
        <dbReference type="Rhea" id="RHEA:14829"/>
        <dbReference type="ChEBI" id="CHEBI:29919"/>
        <dbReference type="ChEBI" id="CHEBI:30089"/>
        <dbReference type="ChEBI" id="CHEBI:35235"/>
        <dbReference type="ChEBI" id="CHEBI:58340"/>
        <dbReference type="EC" id="2.5.1.47"/>
    </reaction>
</comment>
<dbReference type="CDD" id="cd01563">
    <property type="entry name" value="Thr-synth_1"/>
    <property type="match status" value="1"/>
</dbReference>
<dbReference type="Proteomes" id="UP000078596">
    <property type="component" value="Chromosome"/>
</dbReference>
<evidence type="ECO:0000256" key="10">
    <source>
        <dbReference type="ARBA" id="ARBA00049144"/>
    </source>
</evidence>
<evidence type="ECO:0000256" key="2">
    <source>
        <dbReference type="ARBA" id="ARBA00004962"/>
    </source>
</evidence>
<dbReference type="GO" id="GO:0030170">
    <property type="term" value="F:pyridoxal phosphate binding"/>
    <property type="evidence" value="ECO:0007669"/>
    <property type="project" value="InterPro"/>
</dbReference>
<reference evidence="16 17" key="1">
    <citation type="submission" date="2016-06" db="EMBL/GenBank/DDBJ databases">
        <title>Insight into the functional genes involving in sulfur oxidation in Pearl River water.</title>
        <authorList>
            <person name="Luo J."/>
            <person name="Tan X."/>
            <person name="Lin W."/>
        </authorList>
    </citation>
    <scope>NUCLEOTIDE SEQUENCE [LARGE SCALE GENOMIC DNA]</scope>
    <source>
        <strain evidence="16 17">LS2</strain>
    </source>
</reference>
<feature type="binding site" evidence="13">
    <location>
        <position position="343"/>
    </location>
    <ligand>
        <name>pyridoxal 5'-phosphate</name>
        <dbReference type="ChEBI" id="CHEBI:597326"/>
    </ligand>
</feature>
<dbReference type="EC" id="4.2.3.1" evidence="11 12"/>
<dbReference type="InterPro" id="IPR050214">
    <property type="entry name" value="Cys_Synth/Cystath_Beta-Synth"/>
</dbReference>
<protein>
    <recommendedName>
        <fullName evidence="5 11">Threonine synthase</fullName>
        <ecNumber evidence="11 12">4.2.3.1</ecNumber>
    </recommendedName>
</protein>
<sequence>MSQANRYTGLIDRYRDRLPVTDTTPVISLGEGNTPLIRLQNIPAKLGRSVDIYVKYEGLNPTGSFKDRGMTMAVTKAVEAGSKAVICASTGNTSAAAAAYAARAGITAFVLIPDGKIAMGKLAQAMMYGATTLQIRGNFDDGMRLVKEVADHAPVTIVNSINPFRLQGQKTAAFEIIDELGRAPDYHCLPVGNAGNITAHWIGYSESCTAPGGHVTDSCAFCEGACQYAQGMLCQHRPKMIGYQAAGSAPFIRGAMVDHPETVATAIRIGHPQSWDRAWKVMSESGGWFAEVTDLEILAAQRMLTQYEGIFCEPASAASLAGLIKDIQAGKIEEGATVVLTLTGNGLKDPDTAIAQCQGEAEGVEKARMLTIDANLDSVRGAILGFM</sequence>
<evidence type="ECO:0000313" key="17">
    <source>
        <dbReference type="Proteomes" id="UP000078596"/>
    </source>
</evidence>
<feature type="domain" description="Rhodanese" evidence="15">
    <location>
        <begin position="85"/>
        <end position="128"/>
    </location>
</feature>
<gene>
    <name evidence="16" type="ORF">A9404_03945</name>
</gene>
<dbReference type="STRING" id="1860122.A9404_03945"/>
<dbReference type="GO" id="GO:0009088">
    <property type="term" value="P:threonine biosynthetic process"/>
    <property type="evidence" value="ECO:0007669"/>
    <property type="project" value="UniProtKB-UniRule"/>
</dbReference>
<dbReference type="InterPro" id="IPR004450">
    <property type="entry name" value="Thr_synthase-like"/>
</dbReference>
<keyword evidence="17" id="KW-1185">Reference proteome</keyword>
<dbReference type="Gene3D" id="3.40.50.1100">
    <property type="match status" value="2"/>
</dbReference>
<evidence type="ECO:0000256" key="14">
    <source>
        <dbReference type="PIRSR" id="PIRSR038945-2"/>
    </source>
</evidence>